<dbReference type="OrthoDB" id="6379334at2759"/>
<gene>
    <name evidence="5" type="ORF">HPB48_004319</name>
</gene>
<dbReference type="Pfam" id="PF00431">
    <property type="entry name" value="CUB"/>
    <property type="match status" value="1"/>
</dbReference>
<feature type="disulfide bond" evidence="3">
    <location>
        <begin position="51"/>
        <end position="68"/>
    </location>
</feature>
<name>A0A9J6G389_HAELO</name>
<sequence>MPEANVGSVSSPGYPDHYPSNRNCTWTLTVAAGKRIQLHLATVQMEHHPNCSFDYLKVIGVSYSARSCLSTHVRAAVTTGEQFRGIIDYKGGLNSLNVAQPLVNILRYSMG</sequence>
<dbReference type="SMART" id="SM00042">
    <property type="entry name" value="CUB"/>
    <property type="match status" value="1"/>
</dbReference>
<dbReference type="CDD" id="cd00041">
    <property type="entry name" value="CUB"/>
    <property type="match status" value="1"/>
</dbReference>
<dbReference type="PANTHER" id="PTHR24251">
    <property type="entry name" value="OVOCHYMASE-RELATED"/>
    <property type="match status" value="1"/>
</dbReference>
<feature type="domain" description="CUB" evidence="4">
    <location>
        <begin position="1"/>
        <end position="68"/>
    </location>
</feature>
<evidence type="ECO:0000259" key="4">
    <source>
        <dbReference type="PROSITE" id="PS01180"/>
    </source>
</evidence>
<dbReference type="AlphaFoldDB" id="A0A9J6G389"/>
<proteinExistence type="predicted"/>
<protein>
    <recommendedName>
        <fullName evidence="4">CUB domain-containing protein</fullName>
    </recommendedName>
</protein>
<evidence type="ECO:0000313" key="6">
    <source>
        <dbReference type="Proteomes" id="UP000821853"/>
    </source>
</evidence>
<dbReference type="InterPro" id="IPR000859">
    <property type="entry name" value="CUB_dom"/>
</dbReference>
<dbReference type="Gene3D" id="2.60.120.290">
    <property type="entry name" value="Spermadhesin, CUB domain"/>
    <property type="match status" value="1"/>
</dbReference>
<keyword evidence="1" id="KW-0677">Repeat</keyword>
<dbReference type="PROSITE" id="PS01180">
    <property type="entry name" value="CUB"/>
    <property type="match status" value="1"/>
</dbReference>
<evidence type="ECO:0000313" key="5">
    <source>
        <dbReference type="EMBL" id="KAH9368820.1"/>
    </source>
</evidence>
<accession>A0A9J6G389</accession>
<dbReference type="EMBL" id="JABSTR010000004">
    <property type="protein sequence ID" value="KAH9368820.1"/>
    <property type="molecule type" value="Genomic_DNA"/>
</dbReference>
<dbReference type="Proteomes" id="UP000821853">
    <property type="component" value="Chromosome 2"/>
</dbReference>
<dbReference type="InterPro" id="IPR035914">
    <property type="entry name" value="Sperma_CUB_dom_sf"/>
</dbReference>
<evidence type="ECO:0000256" key="1">
    <source>
        <dbReference type="ARBA" id="ARBA00022737"/>
    </source>
</evidence>
<evidence type="ECO:0000256" key="2">
    <source>
        <dbReference type="ARBA" id="ARBA00023157"/>
    </source>
</evidence>
<dbReference type="VEuPathDB" id="VectorBase:HLOH_047893"/>
<keyword evidence="2 3" id="KW-1015">Disulfide bond</keyword>
<dbReference type="SUPFAM" id="SSF49854">
    <property type="entry name" value="Spermadhesin, CUB domain"/>
    <property type="match status" value="1"/>
</dbReference>
<keyword evidence="6" id="KW-1185">Reference proteome</keyword>
<comment type="caution">
    <text evidence="3">Lacks conserved residue(s) required for the propagation of feature annotation.</text>
</comment>
<reference evidence="5 6" key="1">
    <citation type="journal article" date="2020" name="Cell">
        <title>Large-Scale Comparative Analyses of Tick Genomes Elucidate Their Genetic Diversity and Vector Capacities.</title>
        <authorList>
            <consortium name="Tick Genome and Microbiome Consortium (TIGMIC)"/>
            <person name="Jia N."/>
            <person name="Wang J."/>
            <person name="Shi W."/>
            <person name="Du L."/>
            <person name="Sun Y."/>
            <person name="Zhan W."/>
            <person name="Jiang J.F."/>
            <person name="Wang Q."/>
            <person name="Zhang B."/>
            <person name="Ji P."/>
            <person name="Bell-Sakyi L."/>
            <person name="Cui X.M."/>
            <person name="Yuan T.T."/>
            <person name="Jiang B.G."/>
            <person name="Yang W.F."/>
            <person name="Lam T.T."/>
            <person name="Chang Q.C."/>
            <person name="Ding S.J."/>
            <person name="Wang X.J."/>
            <person name="Zhu J.G."/>
            <person name="Ruan X.D."/>
            <person name="Zhao L."/>
            <person name="Wei J.T."/>
            <person name="Ye R.Z."/>
            <person name="Que T.C."/>
            <person name="Du C.H."/>
            <person name="Zhou Y.H."/>
            <person name="Cheng J.X."/>
            <person name="Dai P.F."/>
            <person name="Guo W.B."/>
            <person name="Han X.H."/>
            <person name="Huang E.J."/>
            <person name="Li L.F."/>
            <person name="Wei W."/>
            <person name="Gao Y.C."/>
            <person name="Liu J.Z."/>
            <person name="Shao H.Z."/>
            <person name="Wang X."/>
            <person name="Wang C.C."/>
            <person name="Yang T.C."/>
            <person name="Huo Q.B."/>
            <person name="Li W."/>
            <person name="Chen H.Y."/>
            <person name="Chen S.E."/>
            <person name="Zhou L.G."/>
            <person name="Ni X.B."/>
            <person name="Tian J.H."/>
            <person name="Sheng Y."/>
            <person name="Liu T."/>
            <person name="Pan Y.S."/>
            <person name="Xia L.Y."/>
            <person name="Li J."/>
            <person name="Zhao F."/>
            <person name="Cao W.C."/>
        </authorList>
    </citation>
    <scope>NUCLEOTIDE SEQUENCE [LARGE SCALE GENOMIC DNA]</scope>
    <source>
        <strain evidence="5">HaeL-2018</strain>
    </source>
</reference>
<organism evidence="5 6">
    <name type="scientific">Haemaphysalis longicornis</name>
    <name type="common">Bush tick</name>
    <dbReference type="NCBI Taxonomy" id="44386"/>
    <lineage>
        <taxon>Eukaryota</taxon>
        <taxon>Metazoa</taxon>
        <taxon>Ecdysozoa</taxon>
        <taxon>Arthropoda</taxon>
        <taxon>Chelicerata</taxon>
        <taxon>Arachnida</taxon>
        <taxon>Acari</taxon>
        <taxon>Parasitiformes</taxon>
        <taxon>Ixodida</taxon>
        <taxon>Ixodoidea</taxon>
        <taxon>Ixodidae</taxon>
        <taxon>Haemaphysalinae</taxon>
        <taxon>Haemaphysalis</taxon>
    </lineage>
</organism>
<comment type="caution">
    <text evidence="5">The sequence shown here is derived from an EMBL/GenBank/DDBJ whole genome shotgun (WGS) entry which is preliminary data.</text>
</comment>
<evidence type="ECO:0000256" key="3">
    <source>
        <dbReference type="PROSITE-ProRule" id="PRU00059"/>
    </source>
</evidence>